<evidence type="ECO:0000256" key="5">
    <source>
        <dbReference type="ARBA" id="ARBA00022833"/>
    </source>
</evidence>
<dbReference type="PANTHER" id="PTHR15710:SF196">
    <property type="entry name" value="F6A14.12 PROTEIN-RELATED"/>
    <property type="match status" value="1"/>
</dbReference>
<keyword evidence="4 6" id="KW-0863">Zinc-finger</keyword>
<dbReference type="GO" id="GO:0016567">
    <property type="term" value="P:protein ubiquitination"/>
    <property type="evidence" value="ECO:0007669"/>
    <property type="project" value="TreeGrafter"/>
</dbReference>
<evidence type="ECO:0000256" key="3">
    <source>
        <dbReference type="ARBA" id="ARBA00022723"/>
    </source>
</evidence>
<sequence>MCCRFCPYGSHETTPNTRVRLPTEHSKPNLVSLSDAHTSSYYIHNTDIFENLTKSMAEFHLPSENEAETLQAEDFEENATFIDEEYLNYLHYMASRSNHGHDTFGSYDEIFGRVLGNSSSTRRQEVTEELPVVELTAEELMERGLMVCAICREELAANEILSELPCSHCYHKDCISNWLTNRNTCPLCRHNVGN</sequence>
<evidence type="ECO:0000313" key="9">
    <source>
        <dbReference type="RefSeq" id="XP_018483671.2"/>
    </source>
</evidence>
<protein>
    <recommendedName>
        <fullName evidence="2">RING-type E3 ubiquitin transferase</fullName>
        <ecNumber evidence="2">2.3.2.27</ecNumber>
    </recommendedName>
</protein>
<accession>A0A6J0NHS2</accession>
<dbReference type="AlphaFoldDB" id="A0A6J0NHS2"/>
<evidence type="ECO:0000256" key="6">
    <source>
        <dbReference type="PROSITE-ProRule" id="PRU00175"/>
    </source>
</evidence>
<dbReference type="PANTHER" id="PTHR15710">
    <property type="entry name" value="E3 UBIQUITIN-PROTEIN LIGASE PRAJA"/>
    <property type="match status" value="1"/>
</dbReference>
<dbReference type="Pfam" id="PF13639">
    <property type="entry name" value="zf-RING_2"/>
    <property type="match status" value="1"/>
</dbReference>
<dbReference type="SUPFAM" id="SSF57850">
    <property type="entry name" value="RING/U-box"/>
    <property type="match status" value="1"/>
</dbReference>
<comment type="catalytic activity">
    <reaction evidence="1">
        <text>S-ubiquitinyl-[E2 ubiquitin-conjugating enzyme]-L-cysteine + [acceptor protein]-L-lysine = [E2 ubiquitin-conjugating enzyme]-L-cysteine + N(6)-ubiquitinyl-[acceptor protein]-L-lysine.</text>
        <dbReference type="EC" id="2.3.2.27"/>
    </reaction>
</comment>
<evidence type="ECO:0000259" key="7">
    <source>
        <dbReference type="PROSITE" id="PS50089"/>
    </source>
</evidence>
<reference evidence="8" key="1">
    <citation type="journal article" date="2019" name="Database">
        <title>The radish genome database (RadishGD): an integrated information resource for radish genomics.</title>
        <authorList>
            <person name="Yu H.J."/>
            <person name="Baek S."/>
            <person name="Lee Y.J."/>
            <person name="Cho A."/>
            <person name="Mun J.H."/>
        </authorList>
    </citation>
    <scope>NUCLEOTIDE SEQUENCE [LARGE SCALE GENOMIC DNA]</scope>
    <source>
        <strain evidence="8">cv. WK10039</strain>
    </source>
</reference>
<keyword evidence="5" id="KW-0862">Zinc</keyword>
<dbReference type="EC" id="2.3.2.27" evidence="2"/>
<name>A0A6J0NHS2_RAPSA</name>
<feature type="domain" description="RING-type" evidence="7">
    <location>
        <begin position="148"/>
        <end position="189"/>
    </location>
</feature>
<keyword evidence="8" id="KW-1185">Reference proteome</keyword>
<dbReference type="Proteomes" id="UP000504610">
    <property type="component" value="Chromosome 4"/>
</dbReference>
<dbReference type="GO" id="GO:0008270">
    <property type="term" value="F:zinc ion binding"/>
    <property type="evidence" value="ECO:0007669"/>
    <property type="project" value="UniProtKB-KW"/>
</dbReference>
<dbReference type="InterPro" id="IPR001841">
    <property type="entry name" value="Znf_RING"/>
</dbReference>
<dbReference type="SMART" id="SM00744">
    <property type="entry name" value="RINGv"/>
    <property type="match status" value="1"/>
</dbReference>
<evidence type="ECO:0000256" key="2">
    <source>
        <dbReference type="ARBA" id="ARBA00012483"/>
    </source>
</evidence>
<keyword evidence="3" id="KW-0479">Metal-binding</keyword>
<evidence type="ECO:0000256" key="1">
    <source>
        <dbReference type="ARBA" id="ARBA00000900"/>
    </source>
</evidence>
<dbReference type="GeneID" id="108854570"/>
<gene>
    <name evidence="9" type="primary">LOC108854570</name>
</gene>
<dbReference type="PROSITE" id="PS50089">
    <property type="entry name" value="ZF_RING_2"/>
    <property type="match status" value="1"/>
</dbReference>
<proteinExistence type="predicted"/>
<evidence type="ECO:0000313" key="8">
    <source>
        <dbReference type="Proteomes" id="UP000504610"/>
    </source>
</evidence>
<dbReference type="SMART" id="SM00184">
    <property type="entry name" value="RING"/>
    <property type="match status" value="1"/>
</dbReference>
<dbReference type="InterPro" id="IPR013083">
    <property type="entry name" value="Znf_RING/FYVE/PHD"/>
</dbReference>
<dbReference type="GO" id="GO:0061630">
    <property type="term" value="F:ubiquitin protein ligase activity"/>
    <property type="evidence" value="ECO:0007669"/>
    <property type="project" value="UniProtKB-EC"/>
</dbReference>
<evidence type="ECO:0000256" key="4">
    <source>
        <dbReference type="ARBA" id="ARBA00022771"/>
    </source>
</evidence>
<dbReference type="OrthoDB" id="21204at2759"/>
<reference evidence="9" key="2">
    <citation type="submission" date="2025-08" db="UniProtKB">
        <authorList>
            <consortium name="RefSeq"/>
        </authorList>
    </citation>
    <scope>IDENTIFICATION</scope>
    <source>
        <tissue evidence="9">Leaf</tissue>
    </source>
</reference>
<dbReference type="RefSeq" id="XP_018483671.2">
    <property type="nucleotide sequence ID" value="XM_018628169.2"/>
</dbReference>
<dbReference type="Gene3D" id="3.30.40.10">
    <property type="entry name" value="Zinc/RING finger domain, C3HC4 (zinc finger)"/>
    <property type="match status" value="1"/>
</dbReference>
<dbReference type="InterPro" id="IPR011016">
    <property type="entry name" value="Znf_RING-CH"/>
</dbReference>
<organism evidence="8 9">
    <name type="scientific">Raphanus sativus</name>
    <name type="common">Radish</name>
    <name type="synonym">Raphanus raphanistrum var. sativus</name>
    <dbReference type="NCBI Taxonomy" id="3726"/>
    <lineage>
        <taxon>Eukaryota</taxon>
        <taxon>Viridiplantae</taxon>
        <taxon>Streptophyta</taxon>
        <taxon>Embryophyta</taxon>
        <taxon>Tracheophyta</taxon>
        <taxon>Spermatophyta</taxon>
        <taxon>Magnoliopsida</taxon>
        <taxon>eudicotyledons</taxon>
        <taxon>Gunneridae</taxon>
        <taxon>Pentapetalae</taxon>
        <taxon>rosids</taxon>
        <taxon>malvids</taxon>
        <taxon>Brassicales</taxon>
        <taxon>Brassicaceae</taxon>
        <taxon>Brassiceae</taxon>
        <taxon>Raphanus</taxon>
    </lineage>
</organism>
<dbReference type="CDD" id="cd16454">
    <property type="entry name" value="RING-H2_PA-TM-RING"/>
    <property type="match status" value="1"/>
</dbReference>
<dbReference type="KEGG" id="rsz:108854570"/>
<dbReference type="GO" id="GO:0005737">
    <property type="term" value="C:cytoplasm"/>
    <property type="evidence" value="ECO:0007669"/>
    <property type="project" value="TreeGrafter"/>
</dbReference>